<sequence length="632" mass="66014">MSDGATGEIIWHFAGYLRLFESTPGSRDAHDGSAYSSASGDYTLPSSPDGRVVEELPELASGGLRVSIPSFPVFPLEAAVMRVEARPGAEPIEVAPLRAESLRPQSEPAVSPGGAHAPVVLKGETPAYAAVYEEGGNDKLASVVQTNLMDDDDGFGGDAEAGLSDMHTVDVSATLVDLIGEAKEATPGGLVPTGQTALDWLGHVEQRDAAIKEAGGASGPQAEPGTYVNGELVDNTPDMPAAPPEPPETGGDGTQVLETGGNKAVNVAVIGDLSELTGTLVVMGDYYETNAIIQSNAYTDRDQVTPQSEGAGSTGDNLALNIATMVSEQVETAAKGNWIGPSGLKVDVTIADGDLFDVKSLVQRNWISDNDEVVQNSTASHSAVFVGGNIQSSSAQFLDLGDYDIIVVLGDYHEFNLITQTNILIDDDIVAPMNGEGASGGTAHGGRNTLVNDASIENRGVQDFRDVPDPLESLIATLDRQGHPGLDEWANFGGAATGHFNVLVVRGDYWDINVISQTNVVVDADVAAQHQANSQGEQWLTTGGNQLANMAKIIDVGAIYDKYLGGEHYSDAVLVQAEYVDVSATVLNQDTMALVSEAVAFAGLLEDAPDTPDTSVGREAAVHDDMMGSILT</sequence>
<protein>
    <recommendedName>
        <fullName evidence="4">Type I secretion protein</fullName>
    </recommendedName>
</protein>
<keyword evidence="3" id="KW-1185">Reference proteome</keyword>
<reference evidence="2 3" key="1">
    <citation type="submission" date="2019-12" db="EMBL/GenBank/DDBJ databases">
        <authorList>
            <person name="Yuan C.-G."/>
        </authorList>
    </citation>
    <scope>NUCLEOTIDE SEQUENCE [LARGE SCALE GENOMIC DNA]</scope>
    <source>
        <strain evidence="2 3">KCTC 23863</strain>
    </source>
</reference>
<dbReference type="RefSeq" id="WP_160883314.1">
    <property type="nucleotide sequence ID" value="NZ_WURB01000002.1"/>
</dbReference>
<comment type="caution">
    <text evidence="2">The sequence shown here is derived from an EMBL/GenBank/DDBJ whole genome shotgun (WGS) entry which is preliminary data.</text>
</comment>
<evidence type="ECO:0000313" key="2">
    <source>
        <dbReference type="EMBL" id="MXQ10718.1"/>
    </source>
</evidence>
<evidence type="ECO:0000256" key="1">
    <source>
        <dbReference type="SAM" id="MobiDB-lite"/>
    </source>
</evidence>
<dbReference type="AlphaFoldDB" id="A0A7X3MPD4"/>
<reference evidence="2 3" key="2">
    <citation type="submission" date="2020-01" db="EMBL/GenBank/DDBJ databases">
        <title>Microvirga sp. nov., an arsenate reduction bacterium isolated from Tibet hotspring sediments.</title>
        <authorList>
            <person name="Xian W.-D."/>
            <person name="Li W.-J."/>
        </authorList>
    </citation>
    <scope>NUCLEOTIDE SEQUENCE [LARGE SCALE GENOMIC DNA]</scope>
    <source>
        <strain evidence="2 3">KCTC 23863</strain>
    </source>
</reference>
<feature type="compositionally biased region" description="Polar residues" evidence="1">
    <location>
        <begin position="34"/>
        <end position="46"/>
    </location>
</feature>
<dbReference type="Proteomes" id="UP000436483">
    <property type="component" value="Unassembled WGS sequence"/>
</dbReference>
<dbReference type="OrthoDB" id="8283038at2"/>
<dbReference type="EMBL" id="WURB01000002">
    <property type="protein sequence ID" value="MXQ10718.1"/>
    <property type="molecule type" value="Genomic_DNA"/>
</dbReference>
<accession>A0A7X3MPD4</accession>
<feature type="region of interest" description="Disordered" evidence="1">
    <location>
        <begin position="27"/>
        <end position="49"/>
    </location>
</feature>
<proteinExistence type="predicted"/>
<gene>
    <name evidence="2" type="ORF">GR328_04495</name>
</gene>
<feature type="region of interest" description="Disordered" evidence="1">
    <location>
        <begin position="233"/>
        <end position="253"/>
    </location>
</feature>
<name>A0A7X3MPD4_9HYPH</name>
<evidence type="ECO:0000313" key="3">
    <source>
        <dbReference type="Proteomes" id="UP000436483"/>
    </source>
</evidence>
<organism evidence="2 3">
    <name type="scientific">Microvirga makkahensis</name>
    <dbReference type="NCBI Taxonomy" id="1128670"/>
    <lineage>
        <taxon>Bacteria</taxon>
        <taxon>Pseudomonadati</taxon>
        <taxon>Pseudomonadota</taxon>
        <taxon>Alphaproteobacteria</taxon>
        <taxon>Hyphomicrobiales</taxon>
        <taxon>Methylobacteriaceae</taxon>
        <taxon>Microvirga</taxon>
    </lineage>
</organism>
<evidence type="ECO:0008006" key="4">
    <source>
        <dbReference type="Google" id="ProtNLM"/>
    </source>
</evidence>